<dbReference type="EnsemblPlants" id="OPUNC06G04130.4">
    <property type="protein sequence ID" value="OPUNC06G04130.4"/>
    <property type="gene ID" value="OPUNC06G04130"/>
</dbReference>
<dbReference type="Gramene" id="OPUNC06G04130.4">
    <property type="protein sequence ID" value="OPUNC06G04130.4"/>
    <property type="gene ID" value="OPUNC06G04130"/>
</dbReference>
<dbReference type="AlphaFoldDB" id="A0A0E0L8A7"/>
<dbReference type="HOGENOM" id="CLU_2007668_0_0_1"/>
<dbReference type="Proteomes" id="UP000026962">
    <property type="component" value="Chromosome 6"/>
</dbReference>
<feature type="compositionally biased region" description="Gly residues" evidence="1">
    <location>
        <begin position="90"/>
        <end position="100"/>
    </location>
</feature>
<feature type="region of interest" description="Disordered" evidence="1">
    <location>
        <begin position="37"/>
        <end position="124"/>
    </location>
</feature>
<protein>
    <submittedName>
        <fullName evidence="2">Uncharacterized protein</fullName>
    </submittedName>
</protein>
<keyword evidence="3" id="KW-1185">Reference proteome</keyword>
<evidence type="ECO:0000256" key="1">
    <source>
        <dbReference type="SAM" id="MobiDB-lite"/>
    </source>
</evidence>
<reference evidence="2" key="1">
    <citation type="submission" date="2015-04" db="UniProtKB">
        <authorList>
            <consortium name="EnsemblPlants"/>
        </authorList>
    </citation>
    <scope>IDENTIFICATION</scope>
</reference>
<evidence type="ECO:0000313" key="3">
    <source>
        <dbReference type="Proteomes" id="UP000026962"/>
    </source>
</evidence>
<reference evidence="2" key="2">
    <citation type="submission" date="2018-05" db="EMBL/GenBank/DDBJ databases">
        <title>OpunRS2 (Oryza punctata Reference Sequence Version 2).</title>
        <authorList>
            <person name="Zhang J."/>
            <person name="Kudrna D."/>
            <person name="Lee S."/>
            <person name="Talag J."/>
            <person name="Welchert J."/>
            <person name="Wing R.A."/>
        </authorList>
    </citation>
    <scope>NUCLEOTIDE SEQUENCE [LARGE SCALE GENOMIC DNA]</scope>
</reference>
<organism evidence="2">
    <name type="scientific">Oryza punctata</name>
    <name type="common">Red rice</name>
    <dbReference type="NCBI Taxonomy" id="4537"/>
    <lineage>
        <taxon>Eukaryota</taxon>
        <taxon>Viridiplantae</taxon>
        <taxon>Streptophyta</taxon>
        <taxon>Embryophyta</taxon>
        <taxon>Tracheophyta</taxon>
        <taxon>Spermatophyta</taxon>
        <taxon>Magnoliopsida</taxon>
        <taxon>Liliopsida</taxon>
        <taxon>Poales</taxon>
        <taxon>Poaceae</taxon>
        <taxon>BOP clade</taxon>
        <taxon>Oryzoideae</taxon>
        <taxon>Oryzeae</taxon>
        <taxon>Oryzinae</taxon>
        <taxon>Oryza</taxon>
    </lineage>
</organism>
<evidence type="ECO:0000313" key="2">
    <source>
        <dbReference type="EnsemblPlants" id="OPUNC06G04130.4"/>
    </source>
</evidence>
<accession>A0A0E0L8A7</accession>
<name>A0A0E0L8A7_ORYPU</name>
<proteinExistence type="predicted"/>
<sequence length="124" mass="13144">MRRKEITVVKMQKPLMATVSGDKQNVVLDRDMAFKTGYLTGPSERREGATTPAPPPTRRAPASPNQAVLPLPAELRSLPPPPRAVAVSSGGRGPAGGRRGLTGVEFEDDEDWGQWTGGVEPSGA</sequence>